<evidence type="ECO:0000313" key="2">
    <source>
        <dbReference type="EMBL" id="BBO72035.1"/>
    </source>
</evidence>
<evidence type="ECO:0000259" key="1">
    <source>
        <dbReference type="Pfam" id="PF01593"/>
    </source>
</evidence>
<dbReference type="FunFam" id="1.10.405.20:FF:000001">
    <property type="entry name" value="Amine oxidase"/>
    <property type="match status" value="1"/>
</dbReference>
<dbReference type="Gene3D" id="3.50.50.60">
    <property type="entry name" value="FAD/NAD(P)-binding domain"/>
    <property type="match status" value="1"/>
</dbReference>
<dbReference type="PANTHER" id="PTHR42923">
    <property type="entry name" value="PROTOPORPHYRINOGEN OXIDASE"/>
    <property type="match status" value="1"/>
</dbReference>
<keyword evidence="3" id="KW-1185">Reference proteome</keyword>
<accession>A0A5K7YUC7</accession>
<protein>
    <submittedName>
        <fullName evidence="2">Amine oxidase</fullName>
    </submittedName>
</protein>
<dbReference type="KEGG" id="dalk:DSCA_59650"/>
<name>A0A5K7YUC7_9BACT</name>
<evidence type="ECO:0000313" key="3">
    <source>
        <dbReference type="Proteomes" id="UP000427906"/>
    </source>
</evidence>
<dbReference type="Proteomes" id="UP000427906">
    <property type="component" value="Chromosome"/>
</dbReference>
<dbReference type="OrthoDB" id="20837at2"/>
<reference evidence="2 3" key="1">
    <citation type="submission" date="2019-11" db="EMBL/GenBank/DDBJ databases">
        <title>Comparative genomics of hydrocarbon-degrading Desulfosarcina strains.</title>
        <authorList>
            <person name="Watanabe M."/>
            <person name="Kojima H."/>
            <person name="Fukui M."/>
        </authorList>
    </citation>
    <scope>NUCLEOTIDE SEQUENCE [LARGE SCALE GENOMIC DNA]</scope>
    <source>
        <strain evidence="2 3">PL12</strain>
    </source>
</reference>
<dbReference type="RefSeq" id="WP_155319796.1">
    <property type="nucleotide sequence ID" value="NZ_AP021874.1"/>
</dbReference>
<organism evidence="2 3">
    <name type="scientific">Desulfosarcina alkanivorans</name>
    <dbReference type="NCBI Taxonomy" id="571177"/>
    <lineage>
        <taxon>Bacteria</taxon>
        <taxon>Pseudomonadati</taxon>
        <taxon>Thermodesulfobacteriota</taxon>
        <taxon>Desulfobacteria</taxon>
        <taxon>Desulfobacterales</taxon>
        <taxon>Desulfosarcinaceae</taxon>
        <taxon>Desulfosarcina</taxon>
    </lineage>
</organism>
<dbReference type="GO" id="GO:0016491">
    <property type="term" value="F:oxidoreductase activity"/>
    <property type="evidence" value="ECO:0007669"/>
    <property type="project" value="InterPro"/>
</dbReference>
<proteinExistence type="predicted"/>
<dbReference type="InterPro" id="IPR002937">
    <property type="entry name" value="Amino_oxidase"/>
</dbReference>
<gene>
    <name evidence="2" type="ORF">DSCA_59650</name>
</gene>
<dbReference type="PANTHER" id="PTHR42923:SF17">
    <property type="entry name" value="AMINE OXIDASE DOMAIN-CONTAINING PROTEIN"/>
    <property type="match status" value="1"/>
</dbReference>
<dbReference type="AlphaFoldDB" id="A0A5K7YUC7"/>
<feature type="domain" description="Amine oxidase" evidence="1">
    <location>
        <begin position="10"/>
        <end position="297"/>
    </location>
</feature>
<dbReference type="SUPFAM" id="SSF51905">
    <property type="entry name" value="FAD/NAD(P)-binding domain"/>
    <property type="match status" value="1"/>
</dbReference>
<sequence length="415" mass="46259">MRIAIIGTGISGMTCGYLLGGDHEVTAYEANSRIGGHTATVDVPLGHRTWPVDTGFIVFNHRTYPHFTRLMDHLGVASQPSVMSFSLQDLRSGLVFCPSSLNALFVQRKNLIRPAFYRMLFDAWRFRRQAPKLLDSADEETTLEAYLRAHRYSAEFIDRFLIPMGAAIWSAGPDAFRGFPARFFAEFFANHGFLNILDQPRWRVIRGGSRSYIGPITRPFANRIRLNRPVVAVNRAADTVTVKTADGGVDDFDHVVIATHSDQALALLADPSESERGILGRIGYQQNQVVLHTDTAVLPPRPAAWASWNYLAPEQPSDRVALTYNMNMLQGLDAPETFCVSLNIGDRIDPSRIIRQFVYSHPIYTPDSLAARRRHAEISGVNRTSFCGAYWGYGFHEDGVNSALAVCRPFGKGLP</sequence>
<dbReference type="EMBL" id="AP021874">
    <property type="protein sequence ID" value="BBO72035.1"/>
    <property type="molecule type" value="Genomic_DNA"/>
</dbReference>
<dbReference type="InterPro" id="IPR036188">
    <property type="entry name" value="FAD/NAD-bd_sf"/>
</dbReference>
<dbReference type="Gene3D" id="1.10.3110.10">
    <property type="entry name" value="protoporphyrinogen ix oxidase, domain 3"/>
    <property type="match status" value="1"/>
</dbReference>
<dbReference type="Pfam" id="PF01593">
    <property type="entry name" value="Amino_oxidase"/>
    <property type="match status" value="1"/>
</dbReference>
<dbReference type="Gene3D" id="3.90.660.20">
    <property type="entry name" value="Protoporphyrinogen oxidase, mitochondrial, domain 2"/>
    <property type="match status" value="1"/>
</dbReference>
<dbReference type="InterPro" id="IPR050464">
    <property type="entry name" value="Zeta_carotene_desat/Oxidored"/>
</dbReference>